<keyword evidence="6" id="KW-0539">Nucleus</keyword>
<dbReference type="SMART" id="SM00064">
    <property type="entry name" value="FYVE"/>
    <property type="match status" value="1"/>
</dbReference>
<dbReference type="InterPro" id="IPR017455">
    <property type="entry name" value="Znf_FYVE-rel"/>
</dbReference>
<dbReference type="InterPro" id="IPR037213">
    <property type="entry name" value="Run_dom_sf"/>
</dbReference>
<comment type="subcellular location">
    <subcellularLocation>
        <location evidence="1">Nucleus</location>
    </subcellularLocation>
</comment>
<dbReference type="FunFam" id="3.30.40.10:FF:000046">
    <property type="entry name" value="RUN and FYVE domain containing 2"/>
    <property type="match status" value="1"/>
</dbReference>
<accession>A0A8M1F9D1</accession>
<keyword evidence="2" id="KW-0479">Metal-binding</keyword>
<evidence type="ECO:0000256" key="5">
    <source>
        <dbReference type="ARBA" id="ARBA00023054"/>
    </source>
</evidence>
<comment type="subunit">
    <text evidence="7">Interacts with BMX.</text>
</comment>
<evidence type="ECO:0000256" key="9">
    <source>
        <dbReference type="PROSITE-ProRule" id="PRU00091"/>
    </source>
</evidence>
<feature type="domain" description="RUN" evidence="12">
    <location>
        <begin position="97"/>
        <end position="229"/>
    </location>
</feature>
<keyword evidence="5 10" id="KW-0175">Coiled coil</keyword>
<dbReference type="InterPro" id="IPR047332">
    <property type="entry name" value="RUN_RUFY2"/>
</dbReference>
<dbReference type="SMART" id="SM00593">
    <property type="entry name" value="RUN"/>
    <property type="match status" value="1"/>
</dbReference>
<dbReference type="InterPro" id="IPR013083">
    <property type="entry name" value="Znf_RING/FYVE/PHD"/>
</dbReference>
<feature type="coiled-coil region" evidence="10">
    <location>
        <begin position="358"/>
        <end position="508"/>
    </location>
</feature>
<dbReference type="Gene3D" id="1.20.5.170">
    <property type="match status" value="1"/>
</dbReference>
<dbReference type="InterPro" id="IPR047333">
    <property type="entry name" value="FYVE_RUFY2"/>
</dbReference>
<evidence type="ECO:0000256" key="4">
    <source>
        <dbReference type="ARBA" id="ARBA00022833"/>
    </source>
</evidence>
<dbReference type="InterPro" id="IPR047335">
    <property type="entry name" value="RUFY1-3"/>
</dbReference>
<dbReference type="GO" id="GO:0005634">
    <property type="term" value="C:nucleus"/>
    <property type="evidence" value="ECO:0007669"/>
    <property type="project" value="UniProtKB-SubCell"/>
</dbReference>
<evidence type="ECO:0000256" key="1">
    <source>
        <dbReference type="ARBA" id="ARBA00004123"/>
    </source>
</evidence>
<evidence type="ECO:0000259" key="12">
    <source>
        <dbReference type="PROSITE" id="PS50826"/>
    </source>
</evidence>
<dbReference type="FunFam" id="1.20.58.900:FF:000001">
    <property type="entry name" value="RUN and FYVE domain containing 2"/>
    <property type="match status" value="1"/>
</dbReference>
<evidence type="ECO:0000256" key="8">
    <source>
        <dbReference type="ARBA" id="ARBA00069101"/>
    </source>
</evidence>
<protein>
    <recommendedName>
        <fullName evidence="8">RUN and FYVE domain-containing protein 2</fullName>
    </recommendedName>
</protein>
<dbReference type="Pfam" id="PF01363">
    <property type="entry name" value="FYVE"/>
    <property type="match status" value="1"/>
</dbReference>
<dbReference type="FunFam" id="1.20.5.170:FF:000030">
    <property type="entry name" value="RUN and FYVE domain-containing protein 2 isoform X1"/>
    <property type="match status" value="1"/>
</dbReference>
<dbReference type="RefSeq" id="XP_040480028.1">
    <property type="nucleotide sequence ID" value="XM_040624094.1"/>
</dbReference>
<organism evidence="13 14">
    <name type="scientific">Ursus maritimus</name>
    <name type="common">Polar bear</name>
    <name type="synonym">Thalarctos maritimus</name>
    <dbReference type="NCBI Taxonomy" id="29073"/>
    <lineage>
        <taxon>Eukaryota</taxon>
        <taxon>Metazoa</taxon>
        <taxon>Chordata</taxon>
        <taxon>Craniata</taxon>
        <taxon>Vertebrata</taxon>
        <taxon>Euteleostomi</taxon>
        <taxon>Mammalia</taxon>
        <taxon>Eutheria</taxon>
        <taxon>Laurasiatheria</taxon>
        <taxon>Carnivora</taxon>
        <taxon>Caniformia</taxon>
        <taxon>Ursidae</taxon>
        <taxon>Ursus</taxon>
    </lineage>
</organism>
<dbReference type="Proteomes" id="UP000261680">
    <property type="component" value="Unplaced"/>
</dbReference>
<keyword evidence="13" id="KW-1185">Reference proteome</keyword>
<dbReference type="SUPFAM" id="SSF57903">
    <property type="entry name" value="FYVE/PHD zinc finger"/>
    <property type="match status" value="1"/>
</dbReference>
<dbReference type="Gene3D" id="3.30.40.10">
    <property type="entry name" value="Zinc/RING finger domain, C3HC4 (zinc finger)"/>
    <property type="match status" value="1"/>
</dbReference>
<evidence type="ECO:0000256" key="3">
    <source>
        <dbReference type="ARBA" id="ARBA00022771"/>
    </source>
</evidence>
<dbReference type="GO" id="GO:0005737">
    <property type="term" value="C:cytoplasm"/>
    <property type="evidence" value="ECO:0007669"/>
    <property type="project" value="TreeGrafter"/>
</dbReference>
<keyword evidence="4" id="KW-0862">Zinc</keyword>
<feature type="domain" description="FYVE-type" evidence="11">
    <location>
        <begin position="525"/>
        <end position="583"/>
    </location>
</feature>
<dbReference type="GO" id="GO:0008270">
    <property type="term" value="F:zinc ion binding"/>
    <property type="evidence" value="ECO:0007669"/>
    <property type="project" value="UniProtKB-KW"/>
</dbReference>
<evidence type="ECO:0000256" key="7">
    <source>
        <dbReference type="ARBA" id="ARBA00064218"/>
    </source>
</evidence>
<reference evidence="14" key="1">
    <citation type="submission" date="2025-08" db="UniProtKB">
        <authorList>
            <consortium name="RefSeq"/>
        </authorList>
    </citation>
    <scope>IDENTIFICATION</scope>
    <source>
        <tissue evidence="14">Whole blood</tissue>
    </source>
</reference>
<keyword evidence="3 9" id="KW-0863">Zinc-finger</keyword>
<dbReference type="PROSITE" id="PS50826">
    <property type="entry name" value="RUN"/>
    <property type="match status" value="1"/>
</dbReference>
<dbReference type="GeneID" id="103667769"/>
<dbReference type="PANTHER" id="PTHR45956">
    <property type="entry name" value="RUN AND FYVE DOMAIN-CONTAINING PROTEIN 2-LIKE PROTEIN"/>
    <property type="match status" value="1"/>
</dbReference>
<dbReference type="PANTHER" id="PTHR45956:SF3">
    <property type="entry name" value="RUN AND FYVE DOMAIN-CONTAINING PROTEIN 2"/>
    <property type="match status" value="1"/>
</dbReference>
<dbReference type="Pfam" id="PF02759">
    <property type="entry name" value="RUN"/>
    <property type="match status" value="1"/>
</dbReference>
<dbReference type="CDD" id="cd17695">
    <property type="entry name" value="RUN_RUFY2"/>
    <property type="match status" value="1"/>
</dbReference>
<evidence type="ECO:0000256" key="2">
    <source>
        <dbReference type="ARBA" id="ARBA00022723"/>
    </source>
</evidence>
<dbReference type="InterPro" id="IPR011011">
    <property type="entry name" value="Znf_FYVE_PHD"/>
</dbReference>
<evidence type="ECO:0000256" key="6">
    <source>
        <dbReference type="ARBA" id="ARBA00023242"/>
    </source>
</evidence>
<dbReference type="AlphaFoldDB" id="A0A8M1F9D1"/>
<evidence type="ECO:0000313" key="14">
    <source>
        <dbReference type="RefSeq" id="XP_040480028.1"/>
    </source>
</evidence>
<name>A0A8M1F9D1_URSMA</name>
<dbReference type="Gene3D" id="1.20.58.900">
    <property type="match status" value="1"/>
</dbReference>
<evidence type="ECO:0000259" key="11">
    <source>
        <dbReference type="PROSITE" id="PS50178"/>
    </source>
</evidence>
<dbReference type="CDD" id="cd15759">
    <property type="entry name" value="FYVE_RUFY2"/>
    <property type="match status" value="1"/>
</dbReference>
<dbReference type="CTD" id="55680"/>
<dbReference type="InterPro" id="IPR004012">
    <property type="entry name" value="Run_dom"/>
</dbReference>
<proteinExistence type="predicted"/>
<dbReference type="InterPro" id="IPR000306">
    <property type="entry name" value="Znf_FYVE"/>
</dbReference>
<evidence type="ECO:0000256" key="10">
    <source>
        <dbReference type="SAM" id="Coils"/>
    </source>
</evidence>
<sequence>MAEGSWFDGFQGGPFLGRWNSRGRAMTFQVWGWRREDASQVLAWVPDAEGGRGAAMPRRTPATKDPTAVERANLLNMAKLSIKGLIESALSFGRTLDSDYPPLQQFFVVMEHCLKHGLKVRKSFLSYNKTIWGPLELVEKLYPEAEEIGASVRDLPGLKTPLGRARAWLRLALMQKKMADYLRCLIIQRDLLSEFYEYHALMMEEEGAVIVGLLVGLNVIDANLCVKGEDLDSQVGVIDFSMYLKNEEDIGNKERNVQIAAILDQKNYVEELNRQLNSTVSSLHSRVDSLEKSNTKLIEELAIAKNNIIKLQEENHQLRSENKLILMKTQQHLEVTKVDVETELQTYKHSRQGLDEMYNEARRQLRDESQLRQDVENELAVQVSMKHEIELAMKLLEKDIHEKQDTLIGLRQQLEEVKAINIEMYQKLQGSEDGLKEKNEIIARLEEKTNKITAAMRQLEQRLQQAEKAQMEAEAEDKKHLQECQSKSDNLQKQISQKEKQLSKLKIEDIKEANKALQGLVWLKDKEATHCKLCEKEFSLSKRKHHCRNCGEIFCNACSDNELPLPSSPKPVRVCDSCHALLIQRCSSNLP</sequence>
<dbReference type="SUPFAM" id="SSF140741">
    <property type="entry name" value="RUN domain-like"/>
    <property type="match status" value="1"/>
</dbReference>
<feature type="coiled-coil region" evidence="10">
    <location>
        <begin position="287"/>
        <end position="321"/>
    </location>
</feature>
<dbReference type="PROSITE" id="PS50178">
    <property type="entry name" value="ZF_FYVE"/>
    <property type="match status" value="1"/>
</dbReference>
<evidence type="ECO:0000313" key="13">
    <source>
        <dbReference type="Proteomes" id="UP000261680"/>
    </source>
</evidence>
<gene>
    <name evidence="14" type="primary">RUFY2</name>
</gene>